<dbReference type="Proteomes" id="UP000003676">
    <property type="component" value="Unassembled WGS sequence"/>
</dbReference>
<comment type="caution">
    <text evidence="1">The sequence shown here is derived from an EMBL/GenBank/DDBJ whole genome shotgun (WGS) entry which is preliminary data.</text>
</comment>
<reference evidence="1 2" key="1">
    <citation type="submission" date="2008-10" db="EMBL/GenBank/DDBJ databases">
        <title>Draft genome sequence of Desulvovibrio piger (ATCC 29098).</title>
        <authorList>
            <person name="Sudarsanam P."/>
            <person name="Ley R."/>
            <person name="Guruge J."/>
            <person name="Turnbaugh P.J."/>
            <person name="Mahowald M."/>
            <person name="Liep D."/>
            <person name="Gordon J."/>
        </authorList>
    </citation>
    <scope>NUCLEOTIDE SEQUENCE [LARGE SCALE GENOMIC DNA]</scope>
    <source>
        <strain evidence="1 2">ATCC 29098</strain>
    </source>
</reference>
<name>B6WTA7_9BACT</name>
<reference evidence="1 2" key="2">
    <citation type="submission" date="2008-10" db="EMBL/GenBank/DDBJ databases">
        <authorList>
            <person name="Fulton L."/>
            <person name="Clifton S."/>
            <person name="Fulton B."/>
            <person name="Xu J."/>
            <person name="Minx P."/>
            <person name="Pepin K.H."/>
            <person name="Johnson M."/>
            <person name="Bhonagiri V."/>
            <person name="Nash W.E."/>
            <person name="Mardis E.R."/>
            <person name="Wilson R.K."/>
        </authorList>
    </citation>
    <scope>NUCLEOTIDE SEQUENCE [LARGE SCALE GENOMIC DNA]</scope>
    <source>
        <strain evidence="1 2">ATCC 29098</strain>
    </source>
</reference>
<dbReference type="HOGENOM" id="CLU_2842664_0_0_7"/>
<organism evidence="1 2">
    <name type="scientific">Desulfovibrio piger ATCC 29098</name>
    <dbReference type="NCBI Taxonomy" id="411464"/>
    <lineage>
        <taxon>Bacteria</taxon>
        <taxon>Pseudomonadati</taxon>
        <taxon>Thermodesulfobacteriota</taxon>
        <taxon>Desulfovibrionia</taxon>
        <taxon>Desulfovibrionales</taxon>
        <taxon>Desulfovibrionaceae</taxon>
        <taxon>Desulfovibrio</taxon>
    </lineage>
</organism>
<dbReference type="EMBL" id="ABXU01000030">
    <property type="protein sequence ID" value="EEB33797.1"/>
    <property type="molecule type" value="Genomic_DNA"/>
</dbReference>
<evidence type="ECO:0000313" key="1">
    <source>
        <dbReference type="EMBL" id="EEB33797.1"/>
    </source>
</evidence>
<gene>
    <name evidence="1" type="ORF">DESPIG_01312</name>
</gene>
<proteinExistence type="predicted"/>
<evidence type="ECO:0000313" key="2">
    <source>
        <dbReference type="Proteomes" id="UP000003676"/>
    </source>
</evidence>
<dbReference type="AlphaFoldDB" id="B6WTA7"/>
<sequence>MFPAFPGVREVIIFRLKTYGKEKIFSKEINGRKKIPPGKGRDGEIKKIEIYGSCGAIVGCCSRRL</sequence>
<protein>
    <submittedName>
        <fullName evidence="1">Uncharacterized protein</fullName>
    </submittedName>
</protein>
<accession>B6WTA7</accession>